<evidence type="ECO:0000256" key="3">
    <source>
        <dbReference type="ARBA" id="ARBA00022452"/>
    </source>
</evidence>
<name>A0ABX2ASX6_9BACT</name>
<dbReference type="InterPro" id="IPR036942">
    <property type="entry name" value="Beta-barrel_TonB_sf"/>
</dbReference>
<dbReference type="NCBIfam" id="TIGR04056">
    <property type="entry name" value="OMP_RagA_SusC"/>
    <property type="match status" value="1"/>
</dbReference>
<dbReference type="InterPro" id="IPR037066">
    <property type="entry name" value="Plug_dom_sf"/>
</dbReference>
<evidence type="ECO:0000259" key="9">
    <source>
        <dbReference type="Pfam" id="PF07715"/>
    </source>
</evidence>
<dbReference type="Pfam" id="PF07715">
    <property type="entry name" value="Plug"/>
    <property type="match status" value="1"/>
</dbReference>
<accession>A0ABX2ASX6</accession>
<dbReference type="InterPro" id="IPR023997">
    <property type="entry name" value="TonB-dep_OMP_SusC/RagA_CS"/>
</dbReference>
<sequence length="1188" mass="131628">MKREKSIVIPVLVCLMLFVRTASGFAQGNSVSLKCDDMPLPAALSQVERQSGHYKINYNYGELTRHKVTADVREKTAPEAVRLLIAGLPLTSTVSGKYIQVKSVAGKAADDVPAVRGRLLDKNGEPLVGAAVKVAGTQQGTVTDADGCYVLEGVEPGETLEYSYVGMKTYRRKASSKPVSIIMEDDATVIGNVVVTGMQRMDKRLFTGSSTTIDATEAKIDGIADISRSLEGRAAGVTVQNVTGTFGTAPRIQVRGATSIYGNNSPLWIVDGVIQENVIEVNTDDLSSGNAETLLSSAIAGLNADDIESFQILRDGSATSIYGARAMAGVIVINTKKGRSGKTSINYTGEFTMRLKPGYNNFNIMNSQEQMSVYQELAKKGYMNPADVANASQSGVYGKLAGLIATGAVVNTDAGRNEWLRKQEYRNTDWFDLLFSNSIMQNHSVSLSAGTDRSQHYASISLMDDPGWYRQSRVKRYTANVNSTFTFSDKLKLNIIGNASTREQRAPGTLSSEVNLVSGEVSRAFDINPYSYALNTSRVLDPDDFYTRNYTAFNIFHELDNNYIDLNTHEFKIQALLSYKPVAGLEVNLLGAAKRASSTSEHNATERSNQANAYRAMGNTIIRDNNPYLWKDPTDPYAVPVSVLPEGGIYDMTTYNMTSYDFRGTASYNRIFSQKHIVNVFGGVEINSVKRNSDWSRQWGRNYEFGNIGKFDPDMFDKLSQEGSGYYDVTNGLERMAAFFGNATYSYKGRYIVNGTLRYEGTNTLGSARKSRWLPTWNVSGAWNAHEERWFGRLSPWLSHFTIKGSYSLTADRGPFSISNSNAIIKSQIAWRPVSADQETALKIVELGNSELTYEKKHELSLTADMGFLGNRINMELSYYSRRNFDLIGPITVQGVGGEINKFGNIADMKSGGFELSLSSKNIKTKDFEWNTTFLYSHQTNEVTDLKNNSRIIDLVRGNGFALEGYPVRSIFSIPFNKLTNEGLPTFKVVGGQTTTDGINFQEYADLGWLKYEGSSDPTDYGSLENTFKYKGLRLNVFIVYSMGNVVRLDPVFSNTYSDMVATPREFNNRWSSSGEENRTTVPVIPSRRQNFLNPNLAVAYNAYNYSTERIASGDFIRMKEISLDYTFPTAWLAPIGVTNLNLKLQATNLFLIYADKKLNGADPEFFNTGGVASPMPRQYTMTVRLGF</sequence>
<evidence type="ECO:0000256" key="2">
    <source>
        <dbReference type="ARBA" id="ARBA00022448"/>
    </source>
</evidence>
<dbReference type="InterPro" id="IPR023996">
    <property type="entry name" value="TonB-dep_OMP_SusC/RagA"/>
</dbReference>
<dbReference type="Gene3D" id="2.60.40.1120">
    <property type="entry name" value="Carboxypeptidase-like, regulatory domain"/>
    <property type="match status" value="1"/>
</dbReference>
<comment type="subcellular location">
    <subcellularLocation>
        <location evidence="1 7">Cell outer membrane</location>
        <topology evidence="1 7">Multi-pass membrane protein</topology>
    </subcellularLocation>
</comment>
<dbReference type="InterPro" id="IPR039426">
    <property type="entry name" value="TonB-dep_rcpt-like"/>
</dbReference>
<organism evidence="10 11">
    <name type="scientific">Xylanibacter rodentium</name>
    <dbReference type="NCBI Taxonomy" id="2736289"/>
    <lineage>
        <taxon>Bacteria</taxon>
        <taxon>Pseudomonadati</taxon>
        <taxon>Bacteroidota</taxon>
        <taxon>Bacteroidia</taxon>
        <taxon>Bacteroidales</taxon>
        <taxon>Prevotellaceae</taxon>
        <taxon>Xylanibacter</taxon>
    </lineage>
</organism>
<evidence type="ECO:0000256" key="4">
    <source>
        <dbReference type="ARBA" id="ARBA00022692"/>
    </source>
</evidence>
<evidence type="ECO:0000256" key="7">
    <source>
        <dbReference type="PROSITE-ProRule" id="PRU01360"/>
    </source>
</evidence>
<reference evidence="10 11" key="1">
    <citation type="submission" date="2020-05" db="EMBL/GenBank/DDBJ databases">
        <title>Distinct polysaccharide utilization as determinants for interspecies competition between intestinal Prevotella spp.</title>
        <authorList>
            <person name="Galvez E.J.C."/>
            <person name="Iljazovic A."/>
            <person name="Strowig T."/>
        </authorList>
    </citation>
    <scope>NUCLEOTIDE SEQUENCE [LARGE SCALE GENOMIC DNA]</scope>
    <source>
        <strain evidence="10 11">PROD</strain>
    </source>
</reference>
<dbReference type="NCBIfam" id="TIGR04057">
    <property type="entry name" value="SusC_RagA_signa"/>
    <property type="match status" value="1"/>
</dbReference>
<keyword evidence="2 7" id="KW-0813">Transport</keyword>
<protein>
    <submittedName>
        <fullName evidence="10">SusC/RagA family TonB-linked outer membrane protein</fullName>
    </submittedName>
</protein>
<evidence type="ECO:0000256" key="1">
    <source>
        <dbReference type="ARBA" id="ARBA00004571"/>
    </source>
</evidence>
<gene>
    <name evidence="10" type="ORF">HPS55_05385</name>
</gene>
<feature type="chain" id="PRO_5046285439" evidence="8">
    <location>
        <begin position="27"/>
        <end position="1188"/>
    </location>
</feature>
<dbReference type="Pfam" id="PF13715">
    <property type="entry name" value="CarbopepD_reg_2"/>
    <property type="match status" value="1"/>
</dbReference>
<dbReference type="InterPro" id="IPR008969">
    <property type="entry name" value="CarboxyPept-like_regulatory"/>
</dbReference>
<feature type="domain" description="TonB-dependent receptor plug" evidence="9">
    <location>
        <begin position="205"/>
        <end position="330"/>
    </location>
</feature>
<evidence type="ECO:0000256" key="5">
    <source>
        <dbReference type="ARBA" id="ARBA00023136"/>
    </source>
</evidence>
<keyword evidence="4 7" id="KW-0812">Transmembrane</keyword>
<keyword evidence="5 7" id="KW-0472">Membrane</keyword>
<keyword evidence="11" id="KW-1185">Reference proteome</keyword>
<feature type="signal peptide" evidence="8">
    <location>
        <begin position="1"/>
        <end position="26"/>
    </location>
</feature>
<evidence type="ECO:0000313" key="11">
    <source>
        <dbReference type="Proteomes" id="UP001193734"/>
    </source>
</evidence>
<dbReference type="SUPFAM" id="SSF56935">
    <property type="entry name" value="Porins"/>
    <property type="match status" value="1"/>
</dbReference>
<proteinExistence type="inferred from homology"/>
<evidence type="ECO:0000256" key="6">
    <source>
        <dbReference type="ARBA" id="ARBA00023237"/>
    </source>
</evidence>
<dbReference type="Gene3D" id="2.40.170.20">
    <property type="entry name" value="TonB-dependent receptor, beta-barrel domain"/>
    <property type="match status" value="1"/>
</dbReference>
<dbReference type="PROSITE" id="PS52016">
    <property type="entry name" value="TONB_DEPENDENT_REC_3"/>
    <property type="match status" value="1"/>
</dbReference>
<dbReference type="InterPro" id="IPR012910">
    <property type="entry name" value="Plug_dom"/>
</dbReference>
<dbReference type="SUPFAM" id="SSF49464">
    <property type="entry name" value="Carboxypeptidase regulatory domain-like"/>
    <property type="match status" value="1"/>
</dbReference>
<comment type="caution">
    <text evidence="10">The sequence shown here is derived from an EMBL/GenBank/DDBJ whole genome shotgun (WGS) entry which is preliminary data.</text>
</comment>
<evidence type="ECO:0000313" key="10">
    <source>
        <dbReference type="EMBL" id="NPE13764.1"/>
    </source>
</evidence>
<dbReference type="EMBL" id="JABKKE010000006">
    <property type="protein sequence ID" value="NPE13764.1"/>
    <property type="molecule type" value="Genomic_DNA"/>
</dbReference>
<dbReference type="GeneID" id="82157192"/>
<keyword evidence="3 7" id="KW-1134">Transmembrane beta strand</keyword>
<evidence type="ECO:0000256" key="8">
    <source>
        <dbReference type="SAM" id="SignalP"/>
    </source>
</evidence>
<dbReference type="RefSeq" id="WP_172177146.1">
    <property type="nucleotide sequence ID" value="NZ_CASGIA010000002.1"/>
</dbReference>
<keyword evidence="8" id="KW-0732">Signal</keyword>
<comment type="similarity">
    <text evidence="7">Belongs to the TonB-dependent receptor family.</text>
</comment>
<dbReference type="Gene3D" id="2.170.130.10">
    <property type="entry name" value="TonB-dependent receptor, plug domain"/>
    <property type="match status" value="1"/>
</dbReference>
<keyword evidence="6 7" id="KW-0998">Cell outer membrane</keyword>
<dbReference type="Proteomes" id="UP001193734">
    <property type="component" value="Unassembled WGS sequence"/>
</dbReference>